<dbReference type="Gene3D" id="3.30.2310.20">
    <property type="entry name" value="RelE-like"/>
    <property type="match status" value="1"/>
</dbReference>
<comment type="caution">
    <text evidence="2">The sequence shown here is derived from an EMBL/GenBank/DDBJ whole genome shotgun (WGS) entry which is preliminary data.</text>
</comment>
<sequence>MGGASHVRRTPLAEQDLEDIWFFVAQDNPDAADRLLDKIEESIALLAENPHLGPARPDIAPELRYHPVGNYLL</sequence>
<dbReference type="InterPro" id="IPR035093">
    <property type="entry name" value="RelE/ParE_toxin_dom_sf"/>
</dbReference>
<proteinExistence type="predicted"/>
<dbReference type="AlphaFoldDB" id="T0YDT6"/>
<dbReference type="InterPro" id="IPR007712">
    <property type="entry name" value="RelE/ParE_toxin"/>
</dbReference>
<reference evidence="2" key="2">
    <citation type="journal article" date="2014" name="ISME J.">
        <title>Microbial stratification in low pH oxic and suboxic macroscopic growths along an acid mine drainage.</title>
        <authorList>
            <person name="Mendez-Garcia C."/>
            <person name="Mesa V."/>
            <person name="Sprenger R.R."/>
            <person name="Richter M."/>
            <person name="Diez M.S."/>
            <person name="Solano J."/>
            <person name="Bargiela R."/>
            <person name="Golyshina O.V."/>
            <person name="Manteca A."/>
            <person name="Ramos J.L."/>
            <person name="Gallego J.R."/>
            <person name="Llorente I."/>
            <person name="Martins Dos Santos V.A."/>
            <person name="Jensen O.N."/>
            <person name="Pelaez A.I."/>
            <person name="Sanchez J."/>
            <person name="Ferrer M."/>
        </authorList>
    </citation>
    <scope>NUCLEOTIDE SEQUENCE</scope>
</reference>
<feature type="non-terminal residue" evidence="2">
    <location>
        <position position="73"/>
    </location>
</feature>
<evidence type="ECO:0000256" key="1">
    <source>
        <dbReference type="ARBA" id="ARBA00022649"/>
    </source>
</evidence>
<evidence type="ECO:0000313" key="2">
    <source>
        <dbReference type="EMBL" id="EQD33531.1"/>
    </source>
</evidence>
<gene>
    <name evidence="2" type="ORF">B1A_18984</name>
</gene>
<protein>
    <submittedName>
        <fullName evidence="2">Plasmid stabilization system</fullName>
    </submittedName>
</protein>
<organism evidence="2">
    <name type="scientific">mine drainage metagenome</name>
    <dbReference type="NCBI Taxonomy" id="410659"/>
    <lineage>
        <taxon>unclassified sequences</taxon>
        <taxon>metagenomes</taxon>
        <taxon>ecological metagenomes</taxon>
    </lineage>
</organism>
<keyword evidence="1" id="KW-1277">Toxin-antitoxin system</keyword>
<accession>T0YDT6</accession>
<dbReference type="Pfam" id="PF05016">
    <property type="entry name" value="ParE_toxin"/>
    <property type="match status" value="1"/>
</dbReference>
<name>T0YDT6_9ZZZZ</name>
<reference evidence="2" key="1">
    <citation type="submission" date="2013-08" db="EMBL/GenBank/DDBJ databases">
        <authorList>
            <person name="Mendez C."/>
            <person name="Richter M."/>
            <person name="Ferrer M."/>
            <person name="Sanchez J."/>
        </authorList>
    </citation>
    <scope>NUCLEOTIDE SEQUENCE</scope>
</reference>
<dbReference type="EMBL" id="AUZX01014006">
    <property type="protein sequence ID" value="EQD33531.1"/>
    <property type="molecule type" value="Genomic_DNA"/>
</dbReference>